<sequence>MPRFEMMDEDRIIEEVLDKFVNCHEQTYEEFPSTYSHLSKEDNVTRRGPLRTSSTESVFTSVKCTHQNELNDYHLRNKTFFLCTSSQCSEEEKIVVDEDQKVGNFFQGDLNRAGKVKGGNFLDLEDVDMNSDEETKPQMSRDLLLPGEVEEEVSTFIPSCILLVAQPLSPEVKPKSTVKGTDTNIKNTQS</sequence>
<dbReference type="PANTHER" id="PTHR35543">
    <property type="entry name" value="PROTEIN C11ORF74"/>
    <property type="match status" value="1"/>
</dbReference>
<dbReference type="GO" id="GO:0005829">
    <property type="term" value="C:cytosol"/>
    <property type="evidence" value="ECO:0007669"/>
    <property type="project" value="TreeGrafter"/>
</dbReference>
<proteinExistence type="predicted"/>
<protein>
    <recommendedName>
        <fullName evidence="4">Intraflagellar transport-associated protein</fullName>
    </recommendedName>
</protein>
<dbReference type="EMBL" id="KB320461">
    <property type="protein sequence ID" value="ELW71546.1"/>
    <property type="molecule type" value="Genomic_DNA"/>
</dbReference>
<dbReference type="PANTHER" id="PTHR35543:SF1">
    <property type="entry name" value="INTRAFLAGELLAR TRANSPORT-ASSOCIATED PROTEIN"/>
    <property type="match status" value="1"/>
</dbReference>
<dbReference type="GO" id="GO:0007340">
    <property type="term" value="P:acrosome reaction"/>
    <property type="evidence" value="ECO:0007669"/>
    <property type="project" value="TreeGrafter"/>
</dbReference>
<evidence type="ECO:0000313" key="3">
    <source>
        <dbReference type="Proteomes" id="UP000011518"/>
    </source>
</evidence>
<evidence type="ECO:0000256" key="1">
    <source>
        <dbReference type="SAM" id="MobiDB-lite"/>
    </source>
</evidence>
<dbReference type="GO" id="GO:0097731">
    <property type="term" value="C:9+0 non-motile cilium"/>
    <property type="evidence" value="ECO:0007669"/>
    <property type="project" value="TreeGrafter"/>
</dbReference>
<evidence type="ECO:0000313" key="2">
    <source>
        <dbReference type="EMBL" id="ELW71546.1"/>
    </source>
</evidence>
<feature type="compositionally biased region" description="Polar residues" evidence="1">
    <location>
        <begin position="178"/>
        <end position="190"/>
    </location>
</feature>
<dbReference type="AlphaFoldDB" id="L9L9C1"/>
<gene>
    <name evidence="2" type="ORF">TREES_T100016583</name>
</gene>
<name>L9L9C1_TUPCH</name>
<reference evidence="3" key="1">
    <citation type="submission" date="2012-07" db="EMBL/GenBank/DDBJ databases">
        <title>Genome of the Chinese tree shrew, a rising model animal genetically related to primates.</title>
        <authorList>
            <person name="Zhang G."/>
            <person name="Fan Y."/>
            <person name="Yao Y."/>
            <person name="Huang Z."/>
        </authorList>
    </citation>
    <scope>NUCLEOTIDE SEQUENCE [LARGE SCALE GENOMIC DNA]</scope>
</reference>
<dbReference type="FunCoup" id="L9L9C1">
    <property type="interactions" value="62"/>
</dbReference>
<accession>L9L9C1</accession>
<dbReference type="GO" id="GO:0120160">
    <property type="term" value="F:intraciliary transport particle A binding"/>
    <property type="evidence" value="ECO:0007669"/>
    <property type="project" value="TreeGrafter"/>
</dbReference>
<dbReference type="InParanoid" id="L9L9C1"/>
<dbReference type="InterPro" id="IPR040028">
    <property type="entry name" value="IFTAP"/>
</dbReference>
<dbReference type="STRING" id="246437.L9L9C1"/>
<keyword evidence="3" id="KW-1185">Reference proteome</keyword>
<organism evidence="2 3">
    <name type="scientific">Tupaia chinensis</name>
    <name type="common">Chinese tree shrew</name>
    <name type="synonym">Tupaia belangeri chinensis</name>
    <dbReference type="NCBI Taxonomy" id="246437"/>
    <lineage>
        <taxon>Eukaryota</taxon>
        <taxon>Metazoa</taxon>
        <taxon>Chordata</taxon>
        <taxon>Craniata</taxon>
        <taxon>Vertebrata</taxon>
        <taxon>Euteleostomi</taxon>
        <taxon>Mammalia</taxon>
        <taxon>Eutheria</taxon>
        <taxon>Euarchontoglires</taxon>
        <taxon>Scandentia</taxon>
        <taxon>Tupaiidae</taxon>
        <taxon>Tupaia</taxon>
    </lineage>
</organism>
<dbReference type="Pfam" id="PF17722">
    <property type="entry name" value="IFTAP"/>
    <property type="match status" value="1"/>
</dbReference>
<reference evidence="3" key="2">
    <citation type="journal article" date="2013" name="Nat. Commun.">
        <title>Genome of the Chinese tree shrew.</title>
        <authorList>
            <person name="Fan Y."/>
            <person name="Huang Z.Y."/>
            <person name="Cao C.C."/>
            <person name="Chen C.S."/>
            <person name="Chen Y.X."/>
            <person name="Fan D.D."/>
            <person name="He J."/>
            <person name="Hou H.L."/>
            <person name="Hu L."/>
            <person name="Hu X.T."/>
            <person name="Jiang X.T."/>
            <person name="Lai R."/>
            <person name="Lang Y.S."/>
            <person name="Liang B."/>
            <person name="Liao S.G."/>
            <person name="Mu D."/>
            <person name="Ma Y.Y."/>
            <person name="Niu Y.Y."/>
            <person name="Sun X.Q."/>
            <person name="Xia J.Q."/>
            <person name="Xiao J."/>
            <person name="Xiong Z.Q."/>
            <person name="Xu L."/>
            <person name="Yang L."/>
            <person name="Zhang Y."/>
            <person name="Zhao W."/>
            <person name="Zhao X.D."/>
            <person name="Zheng Y.T."/>
            <person name="Zhou J.M."/>
            <person name="Zhu Y.B."/>
            <person name="Zhang G.J."/>
            <person name="Wang J."/>
            <person name="Yao Y.G."/>
        </authorList>
    </citation>
    <scope>NUCLEOTIDE SEQUENCE [LARGE SCALE GENOMIC DNA]</scope>
</reference>
<evidence type="ECO:0008006" key="4">
    <source>
        <dbReference type="Google" id="ProtNLM"/>
    </source>
</evidence>
<dbReference type="Proteomes" id="UP000011518">
    <property type="component" value="Unassembled WGS sequence"/>
</dbReference>
<dbReference type="GO" id="GO:0007283">
    <property type="term" value="P:spermatogenesis"/>
    <property type="evidence" value="ECO:0007669"/>
    <property type="project" value="TreeGrafter"/>
</dbReference>
<feature type="region of interest" description="Disordered" evidence="1">
    <location>
        <begin position="171"/>
        <end position="190"/>
    </location>
</feature>